<dbReference type="SUPFAM" id="SSF48366">
    <property type="entry name" value="Ras GEF"/>
    <property type="match status" value="1"/>
</dbReference>
<protein>
    <submittedName>
        <fullName evidence="1">Uncharacterized protein</fullName>
    </submittedName>
</protein>
<proteinExistence type="predicted"/>
<gene>
    <name evidence="1" type="ORF">PYX00_011630</name>
</gene>
<reference evidence="1" key="1">
    <citation type="journal article" date="2024" name="Gigascience">
        <title>Chromosome-level genome of the poultry shaft louse Menopon gallinae provides insight into the host-switching and adaptive evolution of parasitic lice.</title>
        <authorList>
            <person name="Xu Y."/>
            <person name="Ma L."/>
            <person name="Liu S."/>
            <person name="Liang Y."/>
            <person name="Liu Q."/>
            <person name="He Z."/>
            <person name="Tian L."/>
            <person name="Duan Y."/>
            <person name="Cai W."/>
            <person name="Li H."/>
            <person name="Song F."/>
        </authorList>
    </citation>
    <scope>NUCLEOTIDE SEQUENCE</scope>
    <source>
        <strain evidence="1">Cailab_2023a</strain>
    </source>
</reference>
<dbReference type="AlphaFoldDB" id="A0AAW2H826"/>
<comment type="caution">
    <text evidence="1">The sequence shown here is derived from an EMBL/GenBank/DDBJ whole genome shotgun (WGS) entry which is preliminary data.</text>
</comment>
<dbReference type="InterPro" id="IPR023578">
    <property type="entry name" value="Ras_GEF_dom_sf"/>
</dbReference>
<dbReference type="InterPro" id="IPR036964">
    <property type="entry name" value="RASGEF_cat_dom_sf"/>
</dbReference>
<accession>A0AAW2H826</accession>
<dbReference type="Gene3D" id="1.10.840.10">
    <property type="entry name" value="Ras guanine-nucleotide exchange factors catalytic domain"/>
    <property type="match status" value="1"/>
</dbReference>
<dbReference type="GO" id="GO:0007264">
    <property type="term" value="P:small GTPase-mediated signal transduction"/>
    <property type="evidence" value="ECO:0007669"/>
    <property type="project" value="InterPro"/>
</dbReference>
<name>A0AAW2H826_9NEOP</name>
<dbReference type="GO" id="GO:0005085">
    <property type="term" value="F:guanyl-nucleotide exchange factor activity"/>
    <property type="evidence" value="ECO:0007669"/>
    <property type="project" value="InterPro"/>
</dbReference>
<dbReference type="EMBL" id="JARGDH010000006">
    <property type="protein sequence ID" value="KAL0265913.1"/>
    <property type="molecule type" value="Genomic_DNA"/>
</dbReference>
<evidence type="ECO:0000313" key="1">
    <source>
        <dbReference type="EMBL" id="KAL0265913.1"/>
    </source>
</evidence>
<organism evidence="1">
    <name type="scientific">Menopon gallinae</name>
    <name type="common">poultry shaft louse</name>
    <dbReference type="NCBI Taxonomy" id="328185"/>
    <lineage>
        <taxon>Eukaryota</taxon>
        <taxon>Metazoa</taxon>
        <taxon>Ecdysozoa</taxon>
        <taxon>Arthropoda</taxon>
        <taxon>Hexapoda</taxon>
        <taxon>Insecta</taxon>
        <taxon>Pterygota</taxon>
        <taxon>Neoptera</taxon>
        <taxon>Paraneoptera</taxon>
        <taxon>Psocodea</taxon>
        <taxon>Troctomorpha</taxon>
        <taxon>Phthiraptera</taxon>
        <taxon>Amblycera</taxon>
        <taxon>Menoponidae</taxon>
        <taxon>Menopon</taxon>
    </lineage>
</organism>
<sequence length="315" mass="36020">MPTEPKRMCLHMTGAAMADSDLDRLLNYLETALCAESRVCDAAGNGIQKKEVAIQETRDHSKEKVFVLKSRYQALLARAATQKIMHKMEVSEKMDLYHIRPRKLADALTSLDLGLYRGICSMELVKYRGPKESGEECSTLLRLKSKNESLTAFVSGELNTLGNFRYFYKLAAELQNRRNYNSFDAVVSGIRASPMSGRQHSKLAGLVKTGGGDSNIYDLMQTHMRSKMFFVPPSSHVLRDIQESNLHAESELASMKFCKTVELLVYVQNLEADFKVRNKYEHFAVFCLNQSRQRRVETYEIESKREHAHFLLWKC</sequence>